<dbReference type="RefSeq" id="WP_052243238.1">
    <property type="nucleotide sequence ID" value="NZ_CP007775.1"/>
</dbReference>
<dbReference type="Proteomes" id="UP000031130">
    <property type="component" value="Chromosome"/>
</dbReference>
<reference evidence="1 2" key="1">
    <citation type="journal article" date="2014" name="Genome Biol. Evol.">
        <title>Comparative Genomics of the Campylobacter lari Group.</title>
        <authorList>
            <person name="Miller W.G."/>
            <person name="Yee E."/>
            <person name="Chapman M.H."/>
            <person name="Smith T.P."/>
            <person name="Bono J.L."/>
            <person name="Huynh S."/>
            <person name="Parker C.T."/>
            <person name="Vandamme P."/>
            <person name="Luong K."/>
            <person name="Korlach J."/>
        </authorList>
    </citation>
    <scope>NUCLEOTIDE SEQUENCE [LARGE SCALE GENOMIC DNA]</scope>
    <source>
        <strain evidence="2">RM3659</strain>
    </source>
</reference>
<accession>A0A0A8HWR2</accession>
<proteinExistence type="predicted"/>
<evidence type="ECO:0000313" key="1">
    <source>
        <dbReference type="EMBL" id="AJD01205.1"/>
    </source>
</evidence>
<name>A0A0A8HWR2_CAMLA</name>
<sequence length="535" mass="63023">MLKENINNCIVSSRNDGIGARLLSLVNAIYIAKNTHKEFYFVWNTIDKDFEQKYLQPKDNDDLKGRTIDNEQYVFAKKFIVNHSLTGKIKSYPGVTPSIRYAQKTHLNYYVNHKNGNDFSIQDYNKYWNYIEFHPNIVETFQKISSRVQQLGVYSAIHIRSGDVVYSEYGKRYGDCFKATPVEFACEILRKIENGTVIVFSDDDKVVEYLKNIRNNIISFQDVLKDIKLNIPLSDTVQALCELHCMSMACKIYCGRSSFSILASKINNRKKIHYDLFFSFDKQYDIIVNNLNMITREQSAFSCYYAYRVGIGRVDDARLENLLEKALFYDYNILYIYSLIALYSNNRDYEKIYKLVEKYFKELLLNIDIFRNKDLHYIINKIFLLNSKNLWNFDKFVILLLELTKYCFINKIFVSAKTRIQNQLSYKLGQAMIVHSKSLLGYLMMPIVLLSIIISHKQEQKIYQEKIKKDPSLKLPPLEDYPDYQEALKLKNHLSYKLGQALIKANKTWYKGGYVKMWFEVRKLKQKIKKENDGN</sequence>
<dbReference type="Gene3D" id="3.40.50.11350">
    <property type="match status" value="1"/>
</dbReference>
<dbReference type="EMBL" id="CP007775">
    <property type="protein sequence ID" value="AJD01205.1"/>
    <property type="molecule type" value="Genomic_DNA"/>
</dbReference>
<dbReference type="KEGG" id="cln:UPTC3659_0321"/>
<dbReference type="AlphaFoldDB" id="A0A0A8HWR2"/>
<evidence type="ECO:0000313" key="2">
    <source>
        <dbReference type="Proteomes" id="UP000031130"/>
    </source>
</evidence>
<organism evidence="1 2">
    <name type="scientific">Campylobacter lari NCTC 11845</name>
    <dbReference type="NCBI Taxonomy" id="1388749"/>
    <lineage>
        <taxon>Bacteria</taxon>
        <taxon>Pseudomonadati</taxon>
        <taxon>Campylobacterota</taxon>
        <taxon>Epsilonproteobacteria</taxon>
        <taxon>Campylobacterales</taxon>
        <taxon>Campylobacteraceae</taxon>
        <taxon>Campylobacter</taxon>
    </lineage>
</organism>
<protein>
    <recommendedName>
        <fullName evidence="3">Sugar transferase</fullName>
    </recommendedName>
</protein>
<dbReference type="HOGENOM" id="CLU_023165_0_0_7"/>
<evidence type="ECO:0008006" key="3">
    <source>
        <dbReference type="Google" id="ProtNLM"/>
    </source>
</evidence>
<gene>
    <name evidence="1" type="ORF">UPTC3659_0321</name>
</gene>